<feature type="compositionally biased region" description="Low complexity" evidence="7">
    <location>
        <begin position="191"/>
        <end position="208"/>
    </location>
</feature>
<dbReference type="Pfam" id="PF01095">
    <property type="entry name" value="Pectinesterase"/>
    <property type="match status" value="1"/>
</dbReference>
<dbReference type="AlphaFoldDB" id="A0A9X1NFS6"/>
<evidence type="ECO:0000256" key="5">
    <source>
        <dbReference type="PROSITE-ProRule" id="PRU10040"/>
    </source>
</evidence>
<evidence type="ECO:0000313" key="10">
    <source>
        <dbReference type="EMBL" id="MCD5314297.1"/>
    </source>
</evidence>
<organism evidence="10 11">
    <name type="scientific">Kineosporia babensis</name>
    <dbReference type="NCBI Taxonomy" id="499548"/>
    <lineage>
        <taxon>Bacteria</taxon>
        <taxon>Bacillati</taxon>
        <taxon>Actinomycetota</taxon>
        <taxon>Actinomycetes</taxon>
        <taxon>Kineosporiales</taxon>
        <taxon>Kineosporiaceae</taxon>
        <taxon>Kineosporia</taxon>
    </lineage>
</organism>
<name>A0A9X1NFS6_9ACTN</name>
<comment type="similarity">
    <text evidence="1">Belongs to the pectinesterase family.</text>
</comment>
<feature type="active site" evidence="5">
    <location>
        <position position="360"/>
    </location>
</feature>
<gene>
    <name evidence="10" type="ORF">LR394_25625</name>
</gene>
<comment type="caution">
    <text evidence="10">The sequence shown here is derived from an EMBL/GenBank/DDBJ whole genome shotgun (WGS) entry which is preliminary data.</text>
</comment>
<dbReference type="InterPro" id="IPR035992">
    <property type="entry name" value="Ricin_B-like_lectins"/>
</dbReference>
<evidence type="ECO:0000256" key="2">
    <source>
        <dbReference type="ARBA" id="ARBA00022801"/>
    </source>
</evidence>
<sequence length="818" mass="85954">MPALLQPLKRLRKRHTVLTAGLAAAGAAVLIGSQMLPSSAANPVAGSTYELVNAKSSMCVDVPGASRTNGAQLQQWGCSKDSWQQFKLVDRGSGQYWLQNANSGQCVDVPGGAKTANLRLQQWGCAPGQTNQLWTTKTSGDGHQLLSVASGLCISVKDGSMSSGGAVVQDTCTTNNRMQWKLNPASGGGSTPNPGTTTSAPSTGGSATVAKDGTGKYKTVQAAIDAVGSGNKSRVTITIKPGTYREIVTVPKDKPFISLAGTGASAKDVLIVNNRHAGAYGTSGSASMFVNGADFTASNLTVSNDFDETSTADGHQAVALNVGGDRAAFSNVRVLGDQDTLLINAGRSYFTKSYVEGTVDFIFGGGTAVFDSSDIYEKRSTGGPLTAAKTDAGTKYGFLIHKSNITGAKNNTTTLGRPWGPAGQVLVRESNLSATVKTSQPWTDMSSNSWKNARFHEYKNTGAGAGTGSNRPQLSDSQAAEYTPQKYLAGSDNWKPVGATVPTASATSATGASTTSSAGRTWSDKADGFASTDGGTTGGAAGQTVTVSTYADLVKYGTAAEPYVVKVAGTIKVPNYGYEIPITSNKTLLGVGTKGKILNGGIILKAGVKNVIIRNLTIGETEMAEDDPDDKEFDYDGIQMDTANHIWIDHNDITKVNDGTIDSRKDTTNLTVSWNKMGGHNKNFGIGWTENVTAKITAHHNWMFDVNQRNPSVDNVKYAHLYNNYLQNVKSYGNNARGKTKMVVENSYFEKVKDPYFAGDSTAAVSQSGSVCVSCTGKKQTVGTTFKPADFYAYTLDAAKDVPALVKTYAGPQANIGN</sequence>
<dbReference type="GO" id="GO:0005576">
    <property type="term" value="C:extracellular region"/>
    <property type="evidence" value="ECO:0007669"/>
    <property type="project" value="UniProtKB-SubCell"/>
</dbReference>
<dbReference type="GO" id="GO:0030599">
    <property type="term" value="F:pectinesterase activity"/>
    <property type="evidence" value="ECO:0007669"/>
    <property type="project" value="InterPro"/>
</dbReference>
<dbReference type="PANTHER" id="PTHR31321:SF57">
    <property type="entry name" value="PECTINESTERASE 53-RELATED"/>
    <property type="match status" value="1"/>
</dbReference>
<dbReference type="InterPro" id="IPR012334">
    <property type="entry name" value="Pectin_lyas_fold"/>
</dbReference>
<evidence type="ECO:0000256" key="6">
    <source>
        <dbReference type="RuleBase" id="RU361173"/>
    </source>
</evidence>
<evidence type="ECO:0000259" key="8">
    <source>
        <dbReference type="SMART" id="SM00458"/>
    </source>
</evidence>
<keyword evidence="6" id="KW-0624">Polysaccharide degradation</keyword>
<feature type="region of interest" description="Disordered" evidence="7">
    <location>
        <begin position="180"/>
        <end position="210"/>
    </location>
</feature>
<feature type="domain" description="Ricin B lectin" evidence="8">
    <location>
        <begin position="47"/>
        <end position="183"/>
    </location>
</feature>
<feature type="domain" description="Pectate lyase" evidence="9">
    <location>
        <begin position="540"/>
        <end position="755"/>
    </location>
</feature>
<evidence type="ECO:0000313" key="11">
    <source>
        <dbReference type="Proteomes" id="UP001138997"/>
    </source>
</evidence>
<protein>
    <submittedName>
        <fullName evidence="10">Pectinesterase family protein</fullName>
    </submittedName>
</protein>
<keyword evidence="4 6" id="KW-0456">Lyase</keyword>
<keyword evidence="3" id="KW-0063">Aspartyl esterase</keyword>
<comment type="similarity">
    <text evidence="6">Belongs to the polysaccharide lyase 1 family.</text>
</comment>
<dbReference type="EMBL" id="JAJOMB010000015">
    <property type="protein sequence ID" value="MCD5314297.1"/>
    <property type="molecule type" value="Genomic_DNA"/>
</dbReference>
<dbReference type="SMART" id="SM00656">
    <property type="entry name" value="Amb_all"/>
    <property type="match status" value="1"/>
</dbReference>
<dbReference type="PROSITE" id="PS00503">
    <property type="entry name" value="PECTINESTERASE_2"/>
    <property type="match status" value="1"/>
</dbReference>
<evidence type="ECO:0000256" key="3">
    <source>
        <dbReference type="ARBA" id="ARBA00023085"/>
    </source>
</evidence>
<dbReference type="SMART" id="SM00458">
    <property type="entry name" value="RICIN"/>
    <property type="match status" value="1"/>
</dbReference>
<dbReference type="Gene3D" id="2.160.20.10">
    <property type="entry name" value="Single-stranded right-handed beta-helix, Pectin lyase-like"/>
    <property type="match status" value="2"/>
</dbReference>
<dbReference type="GO" id="GO:0042545">
    <property type="term" value="P:cell wall modification"/>
    <property type="evidence" value="ECO:0007669"/>
    <property type="project" value="InterPro"/>
</dbReference>
<dbReference type="SUPFAM" id="SSF50370">
    <property type="entry name" value="Ricin B-like lectins"/>
    <property type="match status" value="1"/>
</dbReference>
<proteinExistence type="inferred from homology"/>
<evidence type="ECO:0000256" key="1">
    <source>
        <dbReference type="ARBA" id="ARBA00008891"/>
    </source>
</evidence>
<dbReference type="InterPro" id="IPR011050">
    <property type="entry name" value="Pectin_lyase_fold/virulence"/>
</dbReference>
<evidence type="ECO:0000256" key="7">
    <source>
        <dbReference type="SAM" id="MobiDB-lite"/>
    </source>
</evidence>
<accession>A0A9X1NFS6</accession>
<dbReference type="PROSITE" id="PS50231">
    <property type="entry name" value="RICIN_B_LECTIN"/>
    <property type="match status" value="1"/>
</dbReference>
<keyword evidence="6" id="KW-0119">Carbohydrate metabolism</keyword>
<dbReference type="Gene3D" id="2.80.10.50">
    <property type="match status" value="1"/>
</dbReference>
<dbReference type="InterPro" id="IPR000772">
    <property type="entry name" value="Ricin_B_lectin"/>
</dbReference>
<dbReference type="GO" id="GO:0016829">
    <property type="term" value="F:lyase activity"/>
    <property type="evidence" value="ECO:0007669"/>
    <property type="project" value="UniProtKB-KW"/>
</dbReference>
<dbReference type="InterPro" id="IPR002022">
    <property type="entry name" value="Pec_lyase"/>
</dbReference>
<dbReference type="RefSeq" id="WP_231446692.1">
    <property type="nucleotide sequence ID" value="NZ_JAJOMB010000015.1"/>
</dbReference>
<keyword evidence="6" id="KW-0964">Secreted</keyword>
<dbReference type="GO" id="GO:0000272">
    <property type="term" value="P:polysaccharide catabolic process"/>
    <property type="evidence" value="ECO:0007669"/>
    <property type="project" value="UniProtKB-KW"/>
</dbReference>
<evidence type="ECO:0000256" key="4">
    <source>
        <dbReference type="ARBA" id="ARBA00023239"/>
    </source>
</evidence>
<comment type="subcellular location">
    <subcellularLocation>
        <location evidence="6">Secreted</location>
    </subcellularLocation>
</comment>
<dbReference type="GO" id="GO:0009279">
    <property type="term" value="C:cell outer membrane"/>
    <property type="evidence" value="ECO:0007669"/>
    <property type="project" value="TreeGrafter"/>
</dbReference>
<dbReference type="InterPro" id="IPR000070">
    <property type="entry name" value="Pectinesterase_cat"/>
</dbReference>
<dbReference type="CDD" id="cd00161">
    <property type="entry name" value="beta-trefoil_Ricin-like"/>
    <property type="match status" value="1"/>
</dbReference>
<dbReference type="PANTHER" id="PTHR31321">
    <property type="entry name" value="ACYL-COA THIOESTER HYDROLASE YBHC-RELATED"/>
    <property type="match status" value="1"/>
</dbReference>
<dbReference type="Pfam" id="PF14200">
    <property type="entry name" value="RicinB_lectin_2"/>
    <property type="match status" value="2"/>
</dbReference>
<evidence type="ECO:0000259" key="9">
    <source>
        <dbReference type="SMART" id="SM00656"/>
    </source>
</evidence>
<dbReference type="Pfam" id="PF00544">
    <property type="entry name" value="Pectate_lyase_4"/>
    <property type="match status" value="1"/>
</dbReference>
<reference evidence="10" key="1">
    <citation type="submission" date="2021-11" db="EMBL/GenBank/DDBJ databases">
        <title>Streptomyces corallinus and Kineosporia corallina sp. nov., two new coral-derived marine actinobacteria.</title>
        <authorList>
            <person name="Buangrab K."/>
            <person name="Sutthacheep M."/>
            <person name="Yeemin T."/>
            <person name="Harunari E."/>
            <person name="Igarashi Y."/>
            <person name="Sripreechasak P."/>
            <person name="Kanchanasin P."/>
            <person name="Tanasupawat S."/>
            <person name="Phongsopitanun W."/>
        </authorList>
    </citation>
    <scope>NUCLEOTIDE SEQUENCE</scope>
    <source>
        <strain evidence="10">JCM 31032</strain>
    </source>
</reference>
<keyword evidence="11" id="KW-1185">Reference proteome</keyword>
<dbReference type="Proteomes" id="UP001138997">
    <property type="component" value="Unassembled WGS sequence"/>
</dbReference>
<dbReference type="SUPFAM" id="SSF51126">
    <property type="entry name" value="Pectin lyase-like"/>
    <property type="match status" value="2"/>
</dbReference>
<keyword evidence="2" id="KW-0378">Hydrolase</keyword>
<dbReference type="InterPro" id="IPR033131">
    <property type="entry name" value="Pectinesterase_Asp_AS"/>
</dbReference>